<dbReference type="ESTHER" id="dicdi-q54sy6">
    <property type="family name" value="6_AlphaBeta_hydrolase"/>
</dbReference>
<dbReference type="SMR" id="Q54SY6"/>
<dbReference type="KEGG" id="ddi:DDB_G0282127"/>
<dbReference type="RefSeq" id="XP_640369.1">
    <property type="nucleotide sequence ID" value="XM_635277.1"/>
</dbReference>
<feature type="domain" description="AB hydrolase-1" evidence="1">
    <location>
        <begin position="40"/>
        <end position="284"/>
    </location>
</feature>
<dbReference type="Gene3D" id="3.40.50.1820">
    <property type="entry name" value="alpha/beta hydrolase"/>
    <property type="match status" value="1"/>
</dbReference>
<dbReference type="Proteomes" id="UP000002195">
    <property type="component" value="Unassembled WGS sequence"/>
</dbReference>
<protein>
    <recommendedName>
        <fullName evidence="1">AB hydrolase-1 domain-containing protein</fullName>
    </recommendedName>
</protein>
<dbReference type="FunCoup" id="Q54SY6">
    <property type="interactions" value="48"/>
</dbReference>
<name>Q54SY6_DICDI</name>
<evidence type="ECO:0000313" key="3">
    <source>
        <dbReference type="Proteomes" id="UP000002195"/>
    </source>
</evidence>
<dbReference type="STRING" id="44689.Q54SY6"/>
<keyword evidence="3" id="KW-1185">Reference proteome</keyword>
<dbReference type="OMA" id="NINICGA"/>
<organism evidence="2 3">
    <name type="scientific">Dictyostelium discoideum</name>
    <name type="common">Social amoeba</name>
    <dbReference type="NCBI Taxonomy" id="44689"/>
    <lineage>
        <taxon>Eukaryota</taxon>
        <taxon>Amoebozoa</taxon>
        <taxon>Evosea</taxon>
        <taxon>Eumycetozoa</taxon>
        <taxon>Dictyostelia</taxon>
        <taxon>Dictyosteliales</taxon>
        <taxon>Dictyosteliaceae</taxon>
        <taxon>Dictyostelium</taxon>
    </lineage>
</organism>
<dbReference type="Pfam" id="PF00561">
    <property type="entry name" value="Abhydrolase_1"/>
    <property type="match status" value="1"/>
</dbReference>
<evidence type="ECO:0000313" key="2">
    <source>
        <dbReference type="EMBL" id="EAL66389.1"/>
    </source>
</evidence>
<dbReference type="PaxDb" id="44689-DDB0205149"/>
<evidence type="ECO:0000259" key="1">
    <source>
        <dbReference type="Pfam" id="PF00561"/>
    </source>
</evidence>
<dbReference type="InterPro" id="IPR050471">
    <property type="entry name" value="AB_hydrolase"/>
</dbReference>
<dbReference type="PhylomeDB" id="Q54SY6"/>
<dbReference type="SUPFAM" id="SSF53474">
    <property type="entry name" value="alpha/beta-Hydrolases"/>
    <property type="match status" value="1"/>
</dbReference>
<gene>
    <name evidence="2" type="ORF">DDB_G0282127</name>
</gene>
<dbReference type="InParanoid" id="Q54SY6"/>
<dbReference type="GeneID" id="8623424"/>
<dbReference type="AlphaFoldDB" id="Q54SY6"/>
<dbReference type="PANTHER" id="PTHR43433">
    <property type="entry name" value="HYDROLASE, ALPHA/BETA FOLD FAMILY PROTEIN"/>
    <property type="match status" value="1"/>
</dbReference>
<reference evidence="2 3" key="1">
    <citation type="journal article" date="2005" name="Nature">
        <title>The genome of the social amoeba Dictyostelium discoideum.</title>
        <authorList>
            <consortium name="The Dictyostelium discoideum Sequencing Consortium"/>
            <person name="Eichinger L."/>
            <person name="Pachebat J.A."/>
            <person name="Glockner G."/>
            <person name="Rajandream M.A."/>
            <person name="Sucgang R."/>
            <person name="Berriman M."/>
            <person name="Song J."/>
            <person name="Olsen R."/>
            <person name="Szafranski K."/>
            <person name="Xu Q."/>
            <person name="Tunggal B."/>
            <person name="Kummerfeld S."/>
            <person name="Madera M."/>
            <person name="Konfortov B.A."/>
            <person name="Rivero F."/>
            <person name="Bankier A.T."/>
            <person name="Lehmann R."/>
            <person name="Hamlin N."/>
            <person name="Davies R."/>
            <person name="Gaudet P."/>
            <person name="Fey P."/>
            <person name="Pilcher K."/>
            <person name="Chen G."/>
            <person name="Saunders D."/>
            <person name="Sodergren E."/>
            <person name="Davis P."/>
            <person name="Kerhornou A."/>
            <person name="Nie X."/>
            <person name="Hall N."/>
            <person name="Anjard C."/>
            <person name="Hemphill L."/>
            <person name="Bason N."/>
            <person name="Farbrother P."/>
            <person name="Desany B."/>
            <person name="Just E."/>
            <person name="Morio T."/>
            <person name="Rost R."/>
            <person name="Churcher C."/>
            <person name="Cooper J."/>
            <person name="Haydock S."/>
            <person name="van Driessche N."/>
            <person name="Cronin A."/>
            <person name="Goodhead I."/>
            <person name="Muzny D."/>
            <person name="Mourier T."/>
            <person name="Pain A."/>
            <person name="Lu M."/>
            <person name="Harper D."/>
            <person name="Lindsay R."/>
            <person name="Hauser H."/>
            <person name="James K."/>
            <person name="Quiles M."/>
            <person name="Madan Babu M."/>
            <person name="Saito T."/>
            <person name="Buchrieser C."/>
            <person name="Wardroper A."/>
            <person name="Felder M."/>
            <person name="Thangavelu M."/>
            <person name="Johnson D."/>
            <person name="Knights A."/>
            <person name="Loulseged H."/>
            <person name="Mungall K."/>
            <person name="Oliver K."/>
            <person name="Price C."/>
            <person name="Quail M.A."/>
            <person name="Urushihara H."/>
            <person name="Hernandez J."/>
            <person name="Rabbinowitsch E."/>
            <person name="Steffen D."/>
            <person name="Sanders M."/>
            <person name="Ma J."/>
            <person name="Kohara Y."/>
            <person name="Sharp S."/>
            <person name="Simmonds M."/>
            <person name="Spiegler S."/>
            <person name="Tivey A."/>
            <person name="Sugano S."/>
            <person name="White B."/>
            <person name="Walker D."/>
            <person name="Woodward J."/>
            <person name="Winckler T."/>
            <person name="Tanaka Y."/>
            <person name="Shaulsky G."/>
            <person name="Schleicher M."/>
            <person name="Weinstock G."/>
            <person name="Rosenthal A."/>
            <person name="Cox E.C."/>
            <person name="Chisholm R.L."/>
            <person name="Gibbs R."/>
            <person name="Loomis W.F."/>
            <person name="Platzer M."/>
            <person name="Kay R.R."/>
            <person name="Williams J."/>
            <person name="Dear P.H."/>
            <person name="Noegel A.A."/>
            <person name="Barrell B."/>
            <person name="Kuspa A."/>
        </authorList>
    </citation>
    <scope>NUCLEOTIDE SEQUENCE [LARGE SCALE GENOMIC DNA]</scope>
    <source>
        <strain evidence="2 3">AX4</strain>
    </source>
</reference>
<dbReference type="dictyBase" id="DDB_G0282127"/>
<dbReference type="PANTHER" id="PTHR43433:SF5">
    <property type="entry name" value="AB HYDROLASE-1 DOMAIN-CONTAINING PROTEIN"/>
    <property type="match status" value="1"/>
</dbReference>
<dbReference type="HOGENOM" id="CLU_805175_0_0_1"/>
<dbReference type="VEuPathDB" id="AmoebaDB:DDB_G0282127"/>
<accession>Q54SY6</accession>
<sequence>MKNDLSIPYEKGYHIVGINRGKPAKLYYEIYGKKNSKNKVVLVMGFMQPGSAWKFQLDYLLKQTDYEVCIYDNRGIGNSNSLSFSIKTLAHDSIDLVKCLKWKNVNFVGTSLGGSVCIFISSFIEKELINSMTISAPWLGLFAPKIPIGCYLYVKSVLEKNERKKFEISFKTLFSQNYLNSQSLSNPLKTKNESMIDRAIEQQQQRQQQNSSKTLFSSLLIVLFLKISPFILSDIKNKQYLNVCVISGKQDILVDLQSIKKRLVNNIKPMNFKILDSGHCVNIETVAQYNKIIVDHIDESNKLNILKRNNNNCSNTYNIKSNYLCNNNNNITNYFFKNILKFFKK</sequence>
<dbReference type="InterPro" id="IPR029058">
    <property type="entry name" value="AB_hydrolase_fold"/>
</dbReference>
<dbReference type="EMBL" id="AAFI02000045">
    <property type="protein sequence ID" value="EAL66389.1"/>
    <property type="molecule type" value="Genomic_DNA"/>
</dbReference>
<dbReference type="eggNOG" id="KOG4178">
    <property type="taxonomic scope" value="Eukaryota"/>
</dbReference>
<comment type="caution">
    <text evidence="2">The sequence shown here is derived from an EMBL/GenBank/DDBJ whole genome shotgun (WGS) entry which is preliminary data.</text>
</comment>
<dbReference type="InterPro" id="IPR000073">
    <property type="entry name" value="AB_hydrolase_1"/>
</dbReference>
<proteinExistence type="predicted"/>